<comment type="caution">
    <text evidence="2">The sequence shown here is derived from an EMBL/GenBank/DDBJ whole genome shotgun (WGS) entry which is preliminary data.</text>
</comment>
<feature type="non-terminal residue" evidence="2">
    <location>
        <position position="1"/>
    </location>
</feature>
<dbReference type="OrthoDB" id="6915407at2759"/>
<dbReference type="Proteomes" id="UP000708208">
    <property type="component" value="Unassembled WGS sequence"/>
</dbReference>
<evidence type="ECO:0000256" key="1">
    <source>
        <dbReference type="SAM" id="MobiDB-lite"/>
    </source>
</evidence>
<organism evidence="2 3">
    <name type="scientific">Allacma fusca</name>
    <dbReference type="NCBI Taxonomy" id="39272"/>
    <lineage>
        <taxon>Eukaryota</taxon>
        <taxon>Metazoa</taxon>
        <taxon>Ecdysozoa</taxon>
        <taxon>Arthropoda</taxon>
        <taxon>Hexapoda</taxon>
        <taxon>Collembola</taxon>
        <taxon>Symphypleona</taxon>
        <taxon>Sminthuridae</taxon>
        <taxon>Allacma</taxon>
    </lineage>
</organism>
<feature type="compositionally biased region" description="Polar residues" evidence="1">
    <location>
        <begin position="47"/>
        <end position="56"/>
    </location>
</feature>
<evidence type="ECO:0000313" key="3">
    <source>
        <dbReference type="Proteomes" id="UP000708208"/>
    </source>
</evidence>
<feature type="region of interest" description="Disordered" evidence="1">
    <location>
        <begin position="24"/>
        <end position="83"/>
    </location>
</feature>
<evidence type="ECO:0000313" key="2">
    <source>
        <dbReference type="EMBL" id="CAG7717077.1"/>
    </source>
</evidence>
<dbReference type="EMBL" id="CAJVCH010043198">
    <property type="protein sequence ID" value="CAG7717077.1"/>
    <property type="molecule type" value="Genomic_DNA"/>
</dbReference>
<name>A0A8J2NSM3_9HEXA</name>
<protein>
    <submittedName>
        <fullName evidence="2">Uncharacterized protein</fullName>
    </submittedName>
</protein>
<keyword evidence="3" id="KW-1185">Reference proteome</keyword>
<feature type="non-terminal residue" evidence="2">
    <location>
        <position position="83"/>
    </location>
</feature>
<feature type="compositionally biased region" description="Basic and acidic residues" evidence="1">
    <location>
        <begin position="24"/>
        <end position="46"/>
    </location>
</feature>
<proteinExistence type="predicted"/>
<accession>A0A8J2NSM3</accession>
<feature type="compositionally biased region" description="Polar residues" evidence="1">
    <location>
        <begin position="71"/>
        <end position="83"/>
    </location>
</feature>
<dbReference type="AlphaFoldDB" id="A0A8J2NSM3"/>
<gene>
    <name evidence="2" type="ORF">AFUS01_LOCUS6553</name>
</gene>
<sequence>HQNYYQPPLREEIILNKKQEVYEERGYHDGHYDHSGYGENYKDDSHAPQQNYQEAASTHRRRRKPVGAEEASSSKLLEHIATN</sequence>
<reference evidence="2" key="1">
    <citation type="submission" date="2021-06" db="EMBL/GenBank/DDBJ databases">
        <authorList>
            <person name="Hodson N. C."/>
            <person name="Mongue J. A."/>
            <person name="Jaron S. K."/>
        </authorList>
    </citation>
    <scope>NUCLEOTIDE SEQUENCE</scope>
</reference>